<comment type="caution">
    <text evidence="3">The sequence shown here is derived from an EMBL/GenBank/DDBJ whole genome shotgun (WGS) entry which is preliminary data.</text>
</comment>
<evidence type="ECO:0000313" key="3">
    <source>
        <dbReference type="EMBL" id="MBU2712979.1"/>
    </source>
</evidence>
<evidence type="ECO:0000256" key="1">
    <source>
        <dbReference type="ARBA" id="ARBA00023235"/>
    </source>
</evidence>
<gene>
    <name evidence="3" type="ORF">KCG35_18065</name>
</gene>
<dbReference type="Gene3D" id="3.30.429.10">
    <property type="entry name" value="Macrophage Migration Inhibitory Factor"/>
    <property type="match status" value="1"/>
</dbReference>
<evidence type="ECO:0000313" key="4">
    <source>
        <dbReference type="Proteomes" id="UP000690515"/>
    </source>
</evidence>
<dbReference type="InterPro" id="IPR014347">
    <property type="entry name" value="Tautomerase/MIF_sf"/>
</dbReference>
<keyword evidence="4" id="KW-1185">Reference proteome</keyword>
<dbReference type="RefSeq" id="WP_215821202.1">
    <property type="nucleotide sequence ID" value="NZ_JAGSOY010000056.1"/>
</dbReference>
<feature type="domain" description="4-oxalocrotonate tautomerase-like" evidence="2">
    <location>
        <begin position="2"/>
        <end position="49"/>
    </location>
</feature>
<dbReference type="Pfam" id="PF01361">
    <property type="entry name" value="Tautomerase"/>
    <property type="match status" value="1"/>
</dbReference>
<evidence type="ECO:0000259" key="2">
    <source>
        <dbReference type="Pfam" id="PF01361"/>
    </source>
</evidence>
<dbReference type="SUPFAM" id="SSF55331">
    <property type="entry name" value="Tautomerase/MIF"/>
    <property type="match status" value="1"/>
</dbReference>
<reference evidence="3 4" key="1">
    <citation type="submission" date="2021-04" db="EMBL/GenBank/DDBJ databases">
        <authorList>
            <person name="Pira H."/>
            <person name="Risdian C."/>
            <person name="Wink J."/>
        </authorList>
    </citation>
    <scope>NUCLEOTIDE SEQUENCE [LARGE SCALE GENOMIC DNA]</scope>
    <source>
        <strain evidence="3 4">WH53</strain>
    </source>
</reference>
<keyword evidence="1" id="KW-0413">Isomerase</keyword>
<name>A0ABS5ZG42_9GAMM</name>
<protein>
    <submittedName>
        <fullName evidence="3">Tautomerase family protein</fullName>
    </submittedName>
</protein>
<organism evidence="3 4">
    <name type="scientific">Zooshikella harenae</name>
    <dbReference type="NCBI Taxonomy" id="2827238"/>
    <lineage>
        <taxon>Bacteria</taxon>
        <taxon>Pseudomonadati</taxon>
        <taxon>Pseudomonadota</taxon>
        <taxon>Gammaproteobacteria</taxon>
        <taxon>Oceanospirillales</taxon>
        <taxon>Zooshikellaceae</taxon>
        <taxon>Zooshikella</taxon>
    </lineage>
</organism>
<dbReference type="Proteomes" id="UP000690515">
    <property type="component" value="Unassembled WGS sequence"/>
</dbReference>
<proteinExistence type="predicted"/>
<dbReference type="EMBL" id="JAGSOY010000056">
    <property type="protein sequence ID" value="MBU2712979.1"/>
    <property type="molecule type" value="Genomic_DNA"/>
</dbReference>
<dbReference type="InterPro" id="IPR004370">
    <property type="entry name" value="4-OT-like_dom"/>
</dbReference>
<sequence length="74" mass="8455">MPHVNIKYFPVILSEAQKDELVSEISNAVQKALNCDPGVISIALEPTQQDVWNEQVYIPEIEQKKDLLCKKPNY</sequence>
<accession>A0ABS5ZG42</accession>